<dbReference type="AlphaFoldDB" id="A0A8S1M8K1"/>
<name>A0A8S1M8K1_PARPR</name>
<sequence>MAQNFKEIKITYQNQTQIQKLAQKDNFYQKIGQILKTDSDELVIIINNDYDQMVPRSYQCSQLNSGDDYYAYNIKNLLKENALTCQQISSNNKEKNVVLSIQTTYSQEITQEGDYDYSILESVTKEIKQQCYLCKANINGYTIQTSCYHHYHSQCLKQSIIQQIDNNGLILICDCKQKIKVPSVVNQIQDLNDKISSLFKNQIKNIYKNYQNKIKKCQKKNDCDFIYIEKDDQSVSYCENCDKKELNQITTQ</sequence>
<evidence type="ECO:0008006" key="3">
    <source>
        <dbReference type="Google" id="ProtNLM"/>
    </source>
</evidence>
<keyword evidence="2" id="KW-1185">Reference proteome</keyword>
<evidence type="ECO:0000313" key="1">
    <source>
        <dbReference type="EMBL" id="CAD8076119.1"/>
    </source>
</evidence>
<protein>
    <recommendedName>
        <fullName evidence="3">RING-type domain-containing protein</fullName>
    </recommendedName>
</protein>
<organism evidence="1 2">
    <name type="scientific">Paramecium primaurelia</name>
    <dbReference type="NCBI Taxonomy" id="5886"/>
    <lineage>
        <taxon>Eukaryota</taxon>
        <taxon>Sar</taxon>
        <taxon>Alveolata</taxon>
        <taxon>Ciliophora</taxon>
        <taxon>Intramacronucleata</taxon>
        <taxon>Oligohymenophorea</taxon>
        <taxon>Peniculida</taxon>
        <taxon>Parameciidae</taxon>
        <taxon>Paramecium</taxon>
    </lineage>
</organism>
<dbReference type="OMA" id="IIIDNDY"/>
<dbReference type="Proteomes" id="UP000688137">
    <property type="component" value="Unassembled WGS sequence"/>
</dbReference>
<dbReference type="EMBL" id="CAJJDM010000055">
    <property type="protein sequence ID" value="CAD8076119.1"/>
    <property type="molecule type" value="Genomic_DNA"/>
</dbReference>
<proteinExistence type="predicted"/>
<evidence type="ECO:0000313" key="2">
    <source>
        <dbReference type="Proteomes" id="UP000688137"/>
    </source>
</evidence>
<gene>
    <name evidence="1" type="ORF">PPRIM_AZ9-3.1.T0550243</name>
</gene>
<accession>A0A8S1M8K1</accession>
<reference evidence="1" key="1">
    <citation type="submission" date="2021-01" db="EMBL/GenBank/DDBJ databases">
        <authorList>
            <consortium name="Genoscope - CEA"/>
            <person name="William W."/>
        </authorList>
    </citation>
    <scope>NUCLEOTIDE SEQUENCE</scope>
</reference>
<comment type="caution">
    <text evidence="1">The sequence shown here is derived from an EMBL/GenBank/DDBJ whole genome shotgun (WGS) entry which is preliminary data.</text>
</comment>